<sequence length="471" mass="49645">MSFKKIAIIVVVVLALAGIATFSILQSQANVVKVTTATVGRQDLISVVTGTGQIKPKTYVNIGATAFGRITHLNVKEGDHVKKGATLATVENIQPTATVAAQQATIASSKTNVTADVAAEQTAHANIAAARADLEQRKLDYDRALELYNDKLIAKQDFDAKKAVYDASVATLDQRIASESQARAQTNSQRAMVNQAVASQRSNFDALDKTVSRAPFDGLVTNVPVREGETMVIGIQNAEGSTLMTLADMSVITAEVKVDETDIVNVAMNQTAEITVDALPGRIFKGHVTEVGDQALLRTTGVATSQSTTGTEEAKDFKVVVTIDNVDGQNNDELRPGLSTTAKITTARRPDAITIPIQALVQRDPAAEKALSASAGKPHAPSATATPAASHAKPNLVQGLYLLTTDHGKHRVTFTPVSTGVTGATDIEVLSGIKTGDIIVTGQYKVLRTLKSGTLVKIDNTPDTLADTSKS</sequence>
<dbReference type="Gene3D" id="1.10.287.470">
    <property type="entry name" value="Helix hairpin bin"/>
    <property type="match status" value="1"/>
</dbReference>
<gene>
    <name evidence="6" type="ordered locus">AciX9_1879</name>
</gene>
<dbReference type="Pfam" id="PF25917">
    <property type="entry name" value="BSH_RND"/>
    <property type="match status" value="1"/>
</dbReference>
<evidence type="ECO:0000256" key="1">
    <source>
        <dbReference type="ARBA" id="ARBA00004196"/>
    </source>
</evidence>
<dbReference type="EMBL" id="CP002480">
    <property type="protein sequence ID" value="ADW68925.1"/>
    <property type="molecule type" value="Genomic_DNA"/>
</dbReference>
<dbReference type="OrthoDB" id="9809068at2"/>
<dbReference type="InterPro" id="IPR058636">
    <property type="entry name" value="Beta-barrel_YknX"/>
</dbReference>
<dbReference type="RefSeq" id="WP_013580244.1">
    <property type="nucleotide sequence ID" value="NC_015064.1"/>
</dbReference>
<organism evidence="7">
    <name type="scientific">Granulicella tundricola (strain ATCC BAA-1859 / DSM 23138 / MP5ACTX9)</name>
    <dbReference type="NCBI Taxonomy" id="1198114"/>
    <lineage>
        <taxon>Bacteria</taxon>
        <taxon>Pseudomonadati</taxon>
        <taxon>Acidobacteriota</taxon>
        <taxon>Terriglobia</taxon>
        <taxon>Terriglobales</taxon>
        <taxon>Acidobacteriaceae</taxon>
        <taxon>Granulicella</taxon>
    </lineage>
</organism>
<evidence type="ECO:0000259" key="5">
    <source>
        <dbReference type="Pfam" id="PF25990"/>
    </source>
</evidence>
<dbReference type="InterPro" id="IPR050465">
    <property type="entry name" value="UPF0194_transport"/>
</dbReference>
<feature type="region of interest" description="Disordered" evidence="3">
    <location>
        <begin position="368"/>
        <end position="391"/>
    </location>
</feature>
<dbReference type="AlphaFoldDB" id="E8X029"/>
<dbReference type="PANTHER" id="PTHR32347">
    <property type="entry name" value="EFFLUX SYSTEM COMPONENT YKNX-RELATED"/>
    <property type="match status" value="1"/>
</dbReference>
<dbReference type="Pfam" id="PF25990">
    <property type="entry name" value="Beta-barrel_YknX"/>
    <property type="match status" value="1"/>
</dbReference>
<keyword evidence="7" id="KW-1185">Reference proteome</keyword>
<evidence type="ECO:0000313" key="6">
    <source>
        <dbReference type="EMBL" id="ADW68925.1"/>
    </source>
</evidence>
<dbReference type="Proteomes" id="UP000000343">
    <property type="component" value="Chromosome"/>
</dbReference>
<feature type="domain" description="Multidrug resistance protein MdtA-like barrel-sandwich hybrid" evidence="4">
    <location>
        <begin position="60"/>
        <end position="234"/>
    </location>
</feature>
<dbReference type="STRING" id="1198114.AciX9_1879"/>
<dbReference type="eggNOG" id="COG0845">
    <property type="taxonomic scope" value="Bacteria"/>
</dbReference>
<feature type="domain" description="YknX-like beta-barrel" evidence="5">
    <location>
        <begin position="254"/>
        <end position="344"/>
    </location>
</feature>
<dbReference type="Gene3D" id="2.40.30.170">
    <property type="match status" value="1"/>
</dbReference>
<name>E8X029_GRATM</name>
<proteinExistence type="predicted"/>
<evidence type="ECO:0000313" key="7">
    <source>
        <dbReference type="Proteomes" id="UP000000343"/>
    </source>
</evidence>
<dbReference type="Gene3D" id="2.40.420.20">
    <property type="match status" value="1"/>
</dbReference>
<dbReference type="PaxDb" id="1198114-AciX9_1879"/>
<protein>
    <submittedName>
        <fullName evidence="6">Efflux transporter, RND family, MFP subunit</fullName>
    </submittedName>
</protein>
<dbReference type="InterPro" id="IPR058625">
    <property type="entry name" value="MdtA-like_BSH"/>
</dbReference>
<dbReference type="SUPFAM" id="SSF111369">
    <property type="entry name" value="HlyD-like secretion proteins"/>
    <property type="match status" value="1"/>
</dbReference>
<reference evidence="7" key="1">
    <citation type="submission" date="2011-01" db="EMBL/GenBank/DDBJ databases">
        <title>Complete sequence of chromosome of Acidobacterium sp. MP5ACTX9.</title>
        <authorList>
            <consortium name="US DOE Joint Genome Institute"/>
            <person name="Lucas S."/>
            <person name="Copeland A."/>
            <person name="Lapidus A."/>
            <person name="Cheng J.-F."/>
            <person name="Goodwin L."/>
            <person name="Pitluck S."/>
            <person name="Teshima H."/>
            <person name="Detter J.C."/>
            <person name="Han C."/>
            <person name="Tapia R."/>
            <person name="Land M."/>
            <person name="Hauser L."/>
            <person name="Kyrpides N."/>
            <person name="Ivanova N."/>
            <person name="Ovchinnikova G."/>
            <person name="Pagani I."/>
            <person name="Rawat S.R."/>
            <person name="Mannisto M."/>
            <person name="Haggblom M.M."/>
            <person name="Woyke T."/>
        </authorList>
    </citation>
    <scope>NUCLEOTIDE SEQUENCE [LARGE SCALE GENOMIC DNA]</scope>
    <source>
        <strain evidence="7">MP5ACTX9</strain>
    </source>
</reference>
<accession>E8X029</accession>
<feature type="compositionally biased region" description="Low complexity" evidence="3">
    <location>
        <begin position="377"/>
        <end position="391"/>
    </location>
</feature>
<dbReference type="GO" id="GO:0030313">
    <property type="term" value="C:cell envelope"/>
    <property type="evidence" value="ECO:0007669"/>
    <property type="project" value="UniProtKB-SubCell"/>
</dbReference>
<comment type="subcellular location">
    <subcellularLocation>
        <location evidence="1">Cell envelope</location>
    </subcellularLocation>
</comment>
<dbReference type="Gene3D" id="2.40.50.100">
    <property type="match status" value="1"/>
</dbReference>
<evidence type="ECO:0000256" key="3">
    <source>
        <dbReference type="SAM" id="MobiDB-lite"/>
    </source>
</evidence>
<keyword evidence="2" id="KW-0175">Coiled coil</keyword>
<dbReference type="HOGENOM" id="CLU_018816_14_1_0"/>
<evidence type="ECO:0000256" key="2">
    <source>
        <dbReference type="ARBA" id="ARBA00023054"/>
    </source>
</evidence>
<dbReference type="KEGG" id="acm:AciX9_1879"/>
<evidence type="ECO:0000259" key="4">
    <source>
        <dbReference type="Pfam" id="PF25917"/>
    </source>
</evidence>